<dbReference type="PATRIC" id="fig|1028800.3.peg.2323"/>
<dbReference type="HOGENOM" id="CLU_061561_0_0_5"/>
<accession>A0A068SQI9</accession>
<evidence type="ECO:0000313" key="1">
    <source>
        <dbReference type="EMBL" id="CDN48463.1"/>
    </source>
</evidence>
<gene>
    <name evidence="1" type="ORF">RG540_CH22950</name>
</gene>
<protein>
    <submittedName>
        <fullName evidence="1">GguC protein, involved in sugar transport</fullName>
    </submittedName>
</protein>
<organism evidence="1 2">
    <name type="scientific">Neorhizobium galegae bv. orientalis str. HAMBI 540</name>
    <dbReference type="NCBI Taxonomy" id="1028800"/>
    <lineage>
        <taxon>Bacteria</taxon>
        <taxon>Pseudomonadati</taxon>
        <taxon>Pseudomonadota</taxon>
        <taxon>Alphaproteobacteria</taxon>
        <taxon>Hyphomicrobiales</taxon>
        <taxon>Rhizobiaceae</taxon>
        <taxon>Rhizobium/Agrobacterium group</taxon>
        <taxon>Neorhizobium</taxon>
    </lineage>
</organism>
<proteinExistence type="predicted"/>
<evidence type="ECO:0000313" key="2">
    <source>
        <dbReference type="Proteomes" id="UP000028181"/>
    </source>
</evidence>
<keyword evidence="1" id="KW-0762">Sugar transport</keyword>
<dbReference type="KEGG" id="ngg:RG540_CH22950"/>
<dbReference type="eggNOG" id="COG3802">
    <property type="taxonomic scope" value="Bacteria"/>
</dbReference>
<dbReference type="InterPro" id="IPR036663">
    <property type="entry name" value="Fumarylacetoacetase_C_sf"/>
</dbReference>
<dbReference type="EMBL" id="HG938353">
    <property type="protein sequence ID" value="CDN48463.1"/>
    <property type="molecule type" value="Genomic_DNA"/>
</dbReference>
<dbReference type="GO" id="GO:0003824">
    <property type="term" value="F:catalytic activity"/>
    <property type="evidence" value="ECO:0007669"/>
    <property type="project" value="InterPro"/>
</dbReference>
<name>A0A068SQI9_NEOGA</name>
<dbReference type="AlphaFoldDB" id="A0A068SQI9"/>
<keyword evidence="2" id="KW-1185">Reference proteome</keyword>
<dbReference type="Proteomes" id="UP000028181">
    <property type="component" value="Chromosome I"/>
</dbReference>
<sequence>MKSMLRVLQVVNGAGASIVVAWDGEGAARAVNGVSSTYDLASQAIAAGRTLAQRIDTAGLGDVVDLEKAAGEGRLGLPITHPDPAHFIVAGTGLTHLGSADGRDKMHKAAQSAEKPTDSMRMFLMGVEGGKPKPGEAGVQPEWFYKGNGSQLRATGSDLVSPAFALDGGEEPELAGIYLIGPDGTPFRLGFCLANEFSDHVTEKGNYLWLAHSKLRQAALGAELLVGDLPDHVEGTSRVLRGGEVIFEKPFLSGEANMSHTIANLEHHNFKYDIFRQPGDLHVHFFGTATLSFSEGIKTEPGDVFEISAAPFKLPLVNRLTVAADTPVTIKKL</sequence>
<dbReference type="PIRSF" id="PIRSF033905">
    <property type="entry name" value="UCP033905"/>
    <property type="match status" value="1"/>
</dbReference>
<dbReference type="NCBIfam" id="NF040903">
    <property type="entry name" value="GguC"/>
    <property type="match status" value="1"/>
</dbReference>
<keyword evidence="1" id="KW-0813">Transport</keyword>
<dbReference type="InterPro" id="IPR009645">
    <property type="entry name" value="GguC"/>
</dbReference>
<reference evidence="2" key="1">
    <citation type="journal article" date="2014" name="BMC Genomics">
        <title>Genome sequencing of two Neorhizobium galegae strains reveals a noeT gene responsible for the unusual acetylation of the nodulation factors.</title>
        <authorList>
            <person name="Osterman J."/>
            <person name="Marsh J."/>
            <person name="Laine P.K."/>
            <person name="Zeng Z."/>
            <person name="Alatalo E."/>
            <person name="Sullivan J.T."/>
            <person name="Young J.P."/>
            <person name="Thomas-Oates J."/>
            <person name="Paulin L."/>
            <person name="Lindstrom K."/>
        </authorList>
    </citation>
    <scope>NUCLEOTIDE SEQUENCE [LARGE SCALE GENOMIC DNA]</scope>
    <source>
        <strain evidence="2">HAMBI 540</strain>
    </source>
</reference>
<dbReference type="SUPFAM" id="SSF56529">
    <property type="entry name" value="FAH"/>
    <property type="match status" value="1"/>
</dbReference>
<dbReference type="Gene3D" id="3.90.850.10">
    <property type="entry name" value="Fumarylacetoacetase-like, C-terminal domain"/>
    <property type="match status" value="1"/>
</dbReference>